<dbReference type="RefSeq" id="WP_277567070.1">
    <property type="nucleotide sequence ID" value="NZ_JAPDHZ010000004.1"/>
</dbReference>
<evidence type="ECO:0000313" key="1">
    <source>
        <dbReference type="EMBL" id="MDG0793262.1"/>
    </source>
</evidence>
<comment type="caution">
    <text evidence="1">The sequence shown here is derived from an EMBL/GenBank/DDBJ whole genome shotgun (WGS) entry which is preliminary data.</text>
</comment>
<dbReference type="EMBL" id="JAPDHZ010000004">
    <property type="protein sequence ID" value="MDG0793262.1"/>
    <property type="molecule type" value="Genomic_DNA"/>
</dbReference>
<keyword evidence="2" id="KW-1185">Reference proteome</keyword>
<protein>
    <submittedName>
        <fullName evidence="1">Uncharacterized protein</fullName>
    </submittedName>
</protein>
<dbReference type="Proteomes" id="UP001153387">
    <property type="component" value="Unassembled WGS sequence"/>
</dbReference>
<gene>
    <name evidence="1" type="ORF">OMP38_22245</name>
</gene>
<organism evidence="1 2">
    <name type="scientific">Cohnella ginsengisoli</name>
    <dbReference type="NCBI Taxonomy" id="425004"/>
    <lineage>
        <taxon>Bacteria</taxon>
        <taxon>Bacillati</taxon>
        <taxon>Bacillota</taxon>
        <taxon>Bacilli</taxon>
        <taxon>Bacillales</taxon>
        <taxon>Paenibacillaceae</taxon>
        <taxon>Cohnella</taxon>
    </lineage>
</organism>
<name>A0A9X4KNF9_9BACL</name>
<dbReference type="AlphaFoldDB" id="A0A9X4KNF9"/>
<sequence>MPLQKAVIDAPGGHSRVQEIQKIRRQRRLLDGEQRIAHRQGRGIVQRRGVYLGAHFRFSKCG</sequence>
<accession>A0A9X4KNF9</accession>
<evidence type="ECO:0000313" key="2">
    <source>
        <dbReference type="Proteomes" id="UP001153387"/>
    </source>
</evidence>
<reference evidence="1 2" key="1">
    <citation type="submission" date="2022-10" db="EMBL/GenBank/DDBJ databases">
        <title>Comparative genomic analysis of Cohnella hashimotonis sp. nov., isolated from the International Space Station.</title>
        <authorList>
            <person name="Simpson A."/>
            <person name="Venkateswaran K."/>
        </authorList>
    </citation>
    <scope>NUCLEOTIDE SEQUENCE [LARGE SCALE GENOMIC DNA]</scope>
    <source>
        <strain evidence="1 2">DSM 18997</strain>
    </source>
</reference>
<proteinExistence type="predicted"/>